<accession>A0A139R647</accession>
<name>A0A139R647_9STRE</name>
<evidence type="ECO:0000313" key="2">
    <source>
        <dbReference type="Proteomes" id="UP000071927"/>
    </source>
</evidence>
<dbReference type="PATRIC" id="fig|315405.12.peg.340"/>
<dbReference type="RefSeq" id="WP_061459759.1">
    <property type="nucleotide sequence ID" value="NZ_KQ970569.1"/>
</dbReference>
<protein>
    <submittedName>
        <fullName evidence="1">Uncharacterized protein</fullName>
    </submittedName>
</protein>
<evidence type="ECO:0000313" key="1">
    <source>
        <dbReference type="EMBL" id="KXU10260.1"/>
    </source>
</evidence>
<gene>
    <name evidence="1" type="ORF">SGADD03_00256</name>
</gene>
<dbReference type="AlphaFoldDB" id="A0A139R647"/>
<organism evidence="1 2">
    <name type="scientific">Streptococcus gallolyticus</name>
    <dbReference type="NCBI Taxonomy" id="315405"/>
    <lineage>
        <taxon>Bacteria</taxon>
        <taxon>Bacillati</taxon>
        <taxon>Bacillota</taxon>
        <taxon>Bacilli</taxon>
        <taxon>Lactobacillales</taxon>
        <taxon>Streptococcaceae</taxon>
        <taxon>Streptococcus</taxon>
    </lineage>
</organism>
<reference evidence="1 2" key="1">
    <citation type="submission" date="2016-01" db="EMBL/GenBank/DDBJ databases">
        <title>Highly variable Streptococcus oralis are common among viridans streptococci isolated from primates.</title>
        <authorList>
            <person name="Denapaite D."/>
            <person name="Rieger M."/>
            <person name="Koendgen S."/>
            <person name="Brueckner R."/>
            <person name="Ochigava I."/>
            <person name="Kappeler P."/>
            <person name="Maetz-Rensing K."/>
            <person name="Leendertz F."/>
            <person name="Hakenbeck R."/>
        </authorList>
    </citation>
    <scope>NUCLEOTIDE SEQUENCE [LARGE SCALE GENOMIC DNA]</scope>
    <source>
        <strain evidence="1 2">DD03</strain>
    </source>
</reference>
<dbReference type="Proteomes" id="UP000071927">
    <property type="component" value="Unassembled WGS sequence"/>
</dbReference>
<comment type="caution">
    <text evidence="1">The sequence shown here is derived from an EMBL/GenBank/DDBJ whole genome shotgun (WGS) entry which is preliminary data.</text>
</comment>
<sequence length="139" mass="15971">MSEAFKIVRGYYLTALGQEPLAYYFKVPQDHPDFELIEAGQVALTFYQNGEAITSLPALIRVDGVITNAKVVSDYLASEQKDHFPMLPIVEISDIFDPLVFNQMSRTFDGLRQELKELAQIHYIQGELFEFYNEEKVNE</sequence>
<dbReference type="EMBL" id="LQXV01000089">
    <property type="protein sequence ID" value="KXU10260.1"/>
    <property type="molecule type" value="Genomic_DNA"/>
</dbReference>
<proteinExistence type="predicted"/>